<keyword evidence="2" id="KW-1185">Reference proteome</keyword>
<protein>
    <submittedName>
        <fullName evidence="1">Uncharacterized protein</fullName>
    </submittedName>
</protein>
<evidence type="ECO:0000313" key="1">
    <source>
        <dbReference type="EMBL" id="KAG5575242.1"/>
    </source>
</evidence>
<name>A0A9J5WI32_SOLCO</name>
<reference evidence="1 2" key="1">
    <citation type="submission" date="2020-09" db="EMBL/GenBank/DDBJ databases">
        <title>De no assembly of potato wild relative species, Solanum commersonii.</title>
        <authorList>
            <person name="Cho K."/>
        </authorList>
    </citation>
    <scope>NUCLEOTIDE SEQUENCE [LARGE SCALE GENOMIC DNA]</scope>
    <source>
        <strain evidence="1">LZ3.2</strain>
        <tissue evidence="1">Leaf</tissue>
    </source>
</reference>
<gene>
    <name evidence="1" type="ORF">H5410_055376</name>
</gene>
<organism evidence="1 2">
    <name type="scientific">Solanum commersonii</name>
    <name type="common">Commerson's wild potato</name>
    <name type="synonym">Commerson's nightshade</name>
    <dbReference type="NCBI Taxonomy" id="4109"/>
    <lineage>
        <taxon>Eukaryota</taxon>
        <taxon>Viridiplantae</taxon>
        <taxon>Streptophyta</taxon>
        <taxon>Embryophyta</taxon>
        <taxon>Tracheophyta</taxon>
        <taxon>Spermatophyta</taxon>
        <taxon>Magnoliopsida</taxon>
        <taxon>eudicotyledons</taxon>
        <taxon>Gunneridae</taxon>
        <taxon>Pentapetalae</taxon>
        <taxon>asterids</taxon>
        <taxon>lamiids</taxon>
        <taxon>Solanales</taxon>
        <taxon>Solanaceae</taxon>
        <taxon>Solanoideae</taxon>
        <taxon>Solaneae</taxon>
        <taxon>Solanum</taxon>
    </lineage>
</organism>
<dbReference type="AlphaFoldDB" id="A0A9J5WI32"/>
<comment type="caution">
    <text evidence="1">The sequence shown here is derived from an EMBL/GenBank/DDBJ whole genome shotgun (WGS) entry which is preliminary data.</text>
</comment>
<dbReference type="Proteomes" id="UP000824120">
    <property type="component" value="Chromosome 11"/>
</dbReference>
<proteinExistence type="predicted"/>
<sequence>MTTMNMWWKDRHVDEILGSMSKRHIDYPTHYDPIDVILDLNFYNFLKTTYDELCKASSEKGVIPLKDCLDTYKDSPRNDSGAVCGSYSLSYIEYMVTRTPMTLMNDNTVSRMQWRWAVGSFGLDTCSPTRLDSGIGLSSSLDELTSNSSYAGLLA</sequence>
<dbReference type="EMBL" id="JACXVP010000011">
    <property type="protein sequence ID" value="KAG5575242.1"/>
    <property type="molecule type" value="Genomic_DNA"/>
</dbReference>
<evidence type="ECO:0000313" key="2">
    <source>
        <dbReference type="Proteomes" id="UP000824120"/>
    </source>
</evidence>
<accession>A0A9J5WI32</accession>